<protein>
    <submittedName>
        <fullName evidence="2">Uncharacterized protein</fullName>
    </submittedName>
</protein>
<keyword evidence="3" id="KW-1185">Reference proteome</keyword>
<feature type="transmembrane region" description="Helical" evidence="1">
    <location>
        <begin position="20"/>
        <end position="39"/>
    </location>
</feature>
<feature type="transmembrane region" description="Helical" evidence="1">
    <location>
        <begin position="45"/>
        <end position="63"/>
    </location>
</feature>
<keyword evidence="1" id="KW-0472">Membrane</keyword>
<accession>A0A379JL78</accession>
<feature type="transmembrane region" description="Helical" evidence="1">
    <location>
        <begin position="144"/>
        <end position="163"/>
    </location>
</feature>
<name>A0A379JL78_9NOCA</name>
<keyword evidence="1" id="KW-1133">Transmembrane helix</keyword>
<keyword evidence="1" id="KW-0812">Transmembrane</keyword>
<sequence length="194" mass="21541">MMGVKTVRGGRERLWELRFAPLWVVVPVVCAVLLGFAALTGFEEFGAALAVGCLPGTVLAIVLERGRYGGRARMRQFYGALRARQLPTLATADEAVRWHHLIVDERTRRRAGLAMSWLLPASSAFCVIYYIIIATEGPHSSGRTLPILAVLLLALFAWTRYFTPRILVALDVLAQQGTERGYGYWLTTTWPAAH</sequence>
<dbReference type="OrthoDB" id="4570987at2"/>
<dbReference type="RefSeq" id="WP_147287241.1">
    <property type="nucleotide sequence ID" value="NZ_UGRY01000007.1"/>
</dbReference>
<evidence type="ECO:0000313" key="3">
    <source>
        <dbReference type="Proteomes" id="UP000255467"/>
    </source>
</evidence>
<reference evidence="2 3" key="1">
    <citation type="submission" date="2018-06" db="EMBL/GenBank/DDBJ databases">
        <authorList>
            <consortium name="Pathogen Informatics"/>
            <person name="Doyle S."/>
        </authorList>
    </citation>
    <scope>NUCLEOTIDE SEQUENCE [LARGE SCALE GENOMIC DNA]</scope>
    <source>
        <strain evidence="2 3">NCTC1934</strain>
    </source>
</reference>
<feature type="transmembrane region" description="Helical" evidence="1">
    <location>
        <begin position="111"/>
        <end position="132"/>
    </location>
</feature>
<proteinExistence type="predicted"/>
<evidence type="ECO:0000256" key="1">
    <source>
        <dbReference type="SAM" id="Phobius"/>
    </source>
</evidence>
<gene>
    <name evidence="2" type="ORF">NCTC1934_06715</name>
</gene>
<dbReference type="EMBL" id="UGRY01000007">
    <property type="protein sequence ID" value="SUD49362.1"/>
    <property type="molecule type" value="Genomic_DNA"/>
</dbReference>
<organism evidence="2 3">
    <name type="scientific">Nocardia otitidiscaviarum</name>
    <dbReference type="NCBI Taxonomy" id="1823"/>
    <lineage>
        <taxon>Bacteria</taxon>
        <taxon>Bacillati</taxon>
        <taxon>Actinomycetota</taxon>
        <taxon>Actinomycetes</taxon>
        <taxon>Mycobacteriales</taxon>
        <taxon>Nocardiaceae</taxon>
        <taxon>Nocardia</taxon>
    </lineage>
</organism>
<evidence type="ECO:0000313" key="2">
    <source>
        <dbReference type="EMBL" id="SUD49362.1"/>
    </source>
</evidence>
<dbReference type="Proteomes" id="UP000255467">
    <property type="component" value="Unassembled WGS sequence"/>
</dbReference>
<dbReference type="AlphaFoldDB" id="A0A379JL78"/>